<dbReference type="Pfam" id="PF00145">
    <property type="entry name" value="DNA_methylase"/>
    <property type="match status" value="1"/>
</dbReference>
<dbReference type="PROSITE" id="PS00094">
    <property type="entry name" value="C5_MTASE_1"/>
    <property type="match status" value="1"/>
</dbReference>
<dbReference type="AlphaFoldDB" id="A0A6J7HXW6"/>
<dbReference type="SUPFAM" id="SSF53335">
    <property type="entry name" value="S-adenosyl-L-methionine-dependent methyltransferases"/>
    <property type="match status" value="1"/>
</dbReference>
<dbReference type="InterPro" id="IPR050750">
    <property type="entry name" value="C5-MTase"/>
</dbReference>
<gene>
    <name evidence="4" type="ORF">UFOPK3614_00945</name>
</gene>
<dbReference type="InterPro" id="IPR029063">
    <property type="entry name" value="SAM-dependent_MTases_sf"/>
</dbReference>
<dbReference type="GO" id="GO:0032259">
    <property type="term" value="P:methylation"/>
    <property type="evidence" value="ECO:0007669"/>
    <property type="project" value="UniProtKB-KW"/>
</dbReference>
<protein>
    <submittedName>
        <fullName evidence="4">Unannotated protein</fullName>
    </submittedName>
</protein>
<keyword evidence="1" id="KW-0489">Methyltransferase</keyword>
<dbReference type="PANTHER" id="PTHR46098">
    <property type="entry name" value="TRNA (CYTOSINE(38)-C(5))-METHYLTRANSFERASE"/>
    <property type="match status" value="1"/>
</dbReference>
<dbReference type="PANTHER" id="PTHR46098:SF1">
    <property type="entry name" value="TRNA (CYTOSINE(38)-C(5))-METHYLTRANSFERASE"/>
    <property type="match status" value="1"/>
</dbReference>
<organism evidence="4">
    <name type="scientific">freshwater metagenome</name>
    <dbReference type="NCBI Taxonomy" id="449393"/>
    <lineage>
        <taxon>unclassified sequences</taxon>
        <taxon>metagenomes</taxon>
        <taxon>ecological metagenomes</taxon>
    </lineage>
</organism>
<keyword evidence="3" id="KW-0949">S-adenosyl-L-methionine</keyword>
<sequence length="406" mass="44155">MKSKPQLDLGFVANPVRPAYLAERTPAPKKPKGTLSFVDLFSGIGGFHLGLEHAAHRAGYDINLKFASDINDPACVVYRTNFGDSPEGDVTKISTKEASGTDLLFGGFPCQPFSNSGLKRGLDDERGGLFFEIKRLIQGSRNRAEAWHTGPKVFLLENVAGLATNGAADPGISQLHAGPQRKIGSTMVRLEQELQGMRDYDVAWKELVSSDFGSPQVRRRVFILGIHRDFGISAADLFPAGSGHRNTIRSIVEGTKIPGTELNRNQFKNITQDMNENGSPSFRDGMRRVGRAYHCAGGNVGQCYHVDGLGPTLTVVWSHFLPLYFPAPKEKAPKSTDQLYDPGSAYGSGHLRRATVRETLRLQGFPDDFVVVGKQAESYAQAGNAVNVNVIDALLTSVLNEVRANG</sequence>
<dbReference type="PROSITE" id="PS51679">
    <property type="entry name" value="SAM_MT_C5"/>
    <property type="match status" value="1"/>
</dbReference>
<evidence type="ECO:0000256" key="2">
    <source>
        <dbReference type="ARBA" id="ARBA00022679"/>
    </source>
</evidence>
<evidence type="ECO:0000256" key="1">
    <source>
        <dbReference type="ARBA" id="ARBA00022603"/>
    </source>
</evidence>
<dbReference type="InterPro" id="IPR001525">
    <property type="entry name" value="C5_MeTfrase"/>
</dbReference>
<dbReference type="EMBL" id="CAFBMS010000059">
    <property type="protein sequence ID" value="CAB4922610.1"/>
    <property type="molecule type" value="Genomic_DNA"/>
</dbReference>
<dbReference type="GO" id="GO:0008168">
    <property type="term" value="F:methyltransferase activity"/>
    <property type="evidence" value="ECO:0007669"/>
    <property type="project" value="UniProtKB-KW"/>
</dbReference>
<dbReference type="Gene3D" id="3.90.120.10">
    <property type="entry name" value="DNA Methylase, subunit A, domain 2"/>
    <property type="match status" value="1"/>
</dbReference>
<dbReference type="NCBIfam" id="TIGR00675">
    <property type="entry name" value="dcm"/>
    <property type="match status" value="1"/>
</dbReference>
<reference evidence="4" key="1">
    <citation type="submission" date="2020-05" db="EMBL/GenBank/DDBJ databases">
        <authorList>
            <person name="Chiriac C."/>
            <person name="Salcher M."/>
            <person name="Ghai R."/>
            <person name="Kavagutti S V."/>
        </authorList>
    </citation>
    <scope>NUCLEOTIDE SEQUENCE</scope>
</reference>
<evidence type="ECO:0000256" key="3">
    <source>
        <dbReference type="ARBA" id="ARBA00022691"/>
    </source>
</evidence>
<proteinExistence type="predicted"/>
<name>A0A6J7HXW6_9ZZZZ</name>
<dbReference type="Gene3D" id="3.40.50.150">
    <property type="entry name" value="Vaccinia Virus protein VP39"/>
    <property type="match status" value="1"/>
</dbReference>
<keyword evidence="2" id="KW-0808">Transferase</keyword>
<evidence type="ECO:0000313" key="4">
    <source>
        <dbReference type="EMBL" id="CAB4922610.1"/>
    </source>
</evidence>
<accession>A0A6J7HXW6</accession>
<dbReference type="InterPro" id="IPR018117">
    <property type="entry name" value="C5_DNA_meth_AS"/>
</dbReference>
<dbReference type="PRINTS" id="PR00105">
    <property type="entry name" value="C5METTRFRASE"/>
</dbReference>